<dbReference type="Proteomes" id="UP001145087">
    <property type="component" value="Unassembled WGS sequence"/>
</dbReference>
<dbReference type="EMBL" id="JAPOHD010000010">
    <property type="protein sequence ID" value="MCY1719709.1"/>
    <property type="molecule type" value="Genomic_DNA"/>
</dbReference>
<proteinExistence type="predicted"/>
<evidence type="ECO:0000313" key="3">
    <source>
        <dbReference type="EMBL" id="MCY1719709.1"/>
    </source>
</evidence>
<reference evidence="3" key="1">
    <citation type="submission" date="2022-11" db="EMBL/GenBank/DDBJ databases">
        <title>Marilongibacter aestuarii gen. nov., sp. nov., isolated from tidal flat sediment.</title>
        <authorList>
            <person name="Jiayan W."/>
        </authorList>
    </citation>
    <scope>NUCLEOTIDE SEQUENCE</scope>
    <source>
        <strain evidence="3">Z1-6</strain>
    </source>
</reference>
<dbReference type="AlphaFoldDB" id="A0A9X3F354"/>
<feature type="compositionally biased region" description="Acidic residues" evidence="1">
    <location>
        <begin position="215"/>
        <end position="233"/>
    </location>
</feature>
<keyword evidence="4" id="KW-1185">Reference proteome</keyword>
<protein>
    <recommendedName>
        <fullName evidence="5">DUF5723 domain-containing protein</fullName>
    </recommendedName>
</protein>
<name>A0A9X3F354_9BACT</name>
<feature type="chain" id="PRO_5040751794" description="DUF5723 domain-containing protein" evidence="2">
    <location>
        <begin position="20"/>
        <end position="446"/>
    </location>
</feature>
<evidence type="ECO:0000256" key="2">
    <source>
        <dbReference type="SAM" id="SignalP"/>
    </source>
</evidence>
<organism evidence="3 4">
    <name type="scientific">Draconibacterium aestuarii</name>
    <dbReference type="NCBI Taxonomy" id="2998507"/>
    <lineage>
        <taxon>Bacteria</taxon>
        <taxon>Pseudomonadati</taxon>
        <taxon>Bacteroidota</taxon>
        <taxon>Bacteroidia</taxon>
        <taxon>Marinilabiliales</taxon>
        <taxon>Prolixibacteraceae</taxon>
        <taxon>Draconibacterium</taxon>
    </lineage>
</organism>
<dbReference type="RefSeq" id="WP_343332046.1">
    <property type="nucleotide sequence ID" value="NZ_JAPOHD010000010.1"/>
</dbReference>
<evidence type="ECO:0008006" key="5">
    <source>
        <dbReference type="Google" id="ProtNLM"/>
    </source>
</evidence>
<keyword evidence="2" id="KW-0732">Signal</keyword>
<gene>
    <name evidence="3" type="ORF">OU798_05110</name>
</gene>
<accession>A0A9X3F354</accession>
<feature type="region of interest" description="Disordered" evidence="1">
    <location>
        <begin position="206"/>
        <end position="257"/>
    </location>
</feature>
<comment type="caution">
    <text evidence="3">The sequence shown here is derived from an EMBL/GenBank/DDBJ whole genome shotgun (WGS) entry which is preliminary data.</text>
</comment>
<sequence>MTKSLFTILIITCALAVQAQWECPSKLAAHLDPVFESAVLVGLETQLSTGVLDGNSINTAMEIMGIDFSTQHHSLYFEGGVKAWWKHDFSENQLFDQYRLGLREMFYQYRVNLSNFTLGLQTSTFDDHYLLNERIAGANYKLDLGRWKLNAYGGTVTKDFARNGIFCTTGFIYDLPTGQKQVVLGNNLGDKNLGGFTLTFFPGKDKKTKKQTETSGEDEFETFEEDEFSETSDEFQSFENDESGTFTTTSLQNSKMKSGSGFGVEKVGMAAYSEFGNWIDNTFYHTGLFASIKLPGDIYLNPEALLQIENSNKGIIYLAKLEKSFTLKSGNRLSLSGAYYGFSEIDKDAMVLNSYSNILAGEVLRMDAANMPFYLLSAKLNIPSTKFHVKLQNAAQINAGNLNEWDIEFGKKFKEKLHVNVKGGMIDGGELEEKAFLGRLEARFYF</sequence>
<feature type="signal peptide" evidence="2">
    <location>
        <begin position="1"/>
        <end position="19"/>
    </location>
</feature>
<evidence type="ECO:0000313" key="4">
    <source>
        <dbReference type="Proteomes" id="UP001145087"/>
    </source>
</evidence>
<evidence type="ECO:0000256" key="1">
    <source>
        <dbReference type="SAM" id="MobiDB-lite"/>
    </source>
</evidence>
<feature type="compositionally biased region" description="Polar residues" evidence="1">
    <location>
        <begin position="243"/>
        <end position="257"/>
    </location>
</feature>